<keyword evidence="1" id="KW-0808">Transferase</keyword>
<gene>
    <name evidence="1" type="ORF">SanaruYs_18480</name>
</gene>
<dbReference type="RefSeq" id="WP_127122277.1">
    <property type="nucleotide sequence ID" value="NZ_BHXQ01000003.1"/>
</dbReference>
<comment type="caution">
    <text evidence="1">The sequence shown here is derived from an EMBL/GenBank/DDBJ whole genome shotgun (WGS) entry which is preliminary data.</text>
</comment>
<proteinExistence type="predicted"/>
<dbReference type="GO" id="GO:0016740">
    <property type="term" value="F:transferase activity"/>
    <property type="evidence" value="ECO:0007669"/>
    <property type="project" value="UniProtKB-KW"/>
</dbReference>
<dbReference type="EMBL" id="BHXQ01000003">
    <property type="protein sequence ID" value="GCC51621.1"/>
    <property type="molecule type" value="Genomic_DNA"/>
</dbReference>
<name>A0A401U9Q7_9BACT</name>
<protein>
    <submittedName>
        <fullName evidence="1">Glycosyl transferase</fullName>
    </submittedName>
</protein>
<keyword evidence="2" id="KW-1185">Reference proteome</keyword>
<evidence type="ECO:0000313" key="2">
    <source>
        <dbReference type="Proteomes" id="UP000288227"/>
    </source>
</evidence>
<evidence type="ECO:0000313" key="1">
    <source>
        <dbReference type="EMBL" id="GCC51621.1"/>
    </source>
</evidence>
<dbReference type="Proteomes" id="UP000288227">
    <property type="component" value="Unassembled WGS sequence"/>
</dbReference>
<dbReference type="OrthoDB" id="9815923at2"/>
<accession>A0A401U9Q7</accession>
<organism evidence="1 2">
    <name type="scientific">Chryseotalea sanaruensis</name>
    <dbReference type="NCBI Taxonomy" id="2482724"/>
    <lineage>
        <taxon>Bacteria</taxon>
        <taxon>Pseudomonadati</taxon>
        <taxon>Bacteroidota</taxon>
        <taxon>Cytophagia</taxon>
        <taxon>Cytophagales</taxon>
        <taxon>Chryseotaleaceae</taxon>
        <taxon>Chryseotalea</taxon>
    </lineage>
</organism>
<reference evidence="1 2" key="1">
    <citation type="submission" date="2018-11" db="EMBL/GenBank/DDBJ databases">
        <title>Chryseotalea sanarue gen. nov., sp., nov., a member of the family Cytophagaceae, isolated from a brackish lake in Hamamatsu Japan.</title>
        <authorList>
            <person name="Maejima Y."/>
            <person name="Iino T."/>
            <person name="Muraguchi Y."/>
            <person name="Fukuda K."/>
            <person name="Ohkuma M."/>
            <person name="Moriuchi R."/>
            <person name="Dohra H."/>
            <person name="Kimbara K."/>
            <person name="Shintani M."/>
        </authorList>
    </citation>
    <scope>NUCLEOTIDE SEQUENCE [LARGE SCALE GENOMIC DNA]</scope>
    <source>
        <strain evidence="1 2">Ys</strain>
    </source>
</reference>
<dbReference type="InterPro" id="IPR029044">
    <property type="entry name" value="Nucleotide-diphossugar_trans"/>
</dbReference>
<dbReference type="Gene3D" id="3.90.550.10">
    <property type="entry name" value="Spore Coat Polysaccharide Biosynthesis Protein SpsA, Chain A"/>
    <property type="match status" value="1"/>
</dbReference>
<sequence>MFVSGFTFIRNAVKLDYPVVESINSIIDICDEFIVLVGNSDDETEQLIRGINNEKIKIHHSTWDDSIRVGGRVLAKETIKAFAHISPKADWAFYLQADEVVHEQYLETIKAAMLQYKDDSLTEGLLFHYAHFYGSYHFLADSRKWYRKEIRVIRNDKRIRSYRDAQGFRKSDKKLLVRQIDAFIYHYGWVKSPEKQQIKQRSFNKLWHSDEWVDTNLSDSRNYNYAEIDSLSKFTGTHPEVMKKRVALHSWNFDFDLDQKKLSLLEKISFAIERAFGWRIGEYKNYRIIS</sequence>
<dbReference type="SUPFAM" id="SSF53448">
    <property type="entry name" value="Nucleotide-diphospho-sugar transferases"/>
    <property type="match status" value="1"/>
</dbReference>
<dbReference type="AlphaFoldDB" id="A0A401U9Q7"/>